<dbReference type="UniPathway" id="UPA00079"/>
<dbReference type="GO" id="GO:0009234">
    <property type="term" value="P:menaquinone biosynthetic process"/>
    <property type="evidence" value="ECO:0007669"/>
    <property type="project" value="UniProtKB-UniRule"/>
</dbReference>
<evidence type="ECO:0000256" key="1">
    <source>
        <dbReference type="ARBA" id="ARBA00004863"/>
    </source>
</evidence>
<evidence type="ECO:0000313" key="5">
    <source>
        <dbReference type="EMBL" id="SUE34700.1"/>
    </source>
</evidence>
<dbReference type="HAMAP" id="MF_00996">
    <property type="entry name" value="MqnD"/>
    <property type="match status" value="1"/>
</dbReference>
<feature type="binding site" evidence="4">
    <location>
        <begin position="109"/>
        <end position="110"/>
    </location>
    <ligand>
        <name>substrate</name>
    </ligand>
</feature>
<comment type="pathway">
    <text evidence="1 4">Quinol/quinone metabolism; menaquinone biosynthesis.</text>
</comment>
<accession>A0A379MUY8</accession>
<dbReference type="Gene3D" id="3.40.190.10">
    <property type="entry name" value="Periplasmic binding protein-like II"/>
    <property type="match status" value="2"/>
</dbReference>
<dbReference type="EC" id="4.1.99.29" evidence="4"/>
<proteinExistence type="inferred from homology"/>
<evidence type="ECO:0000313" key="6">
    <source>
        <dbReference type="Proteomes" id="UP000255233"/>
    </source>
</evidence>
<evidence type="ECO:0000256" key="2">
    <source>
        <dbReference type="ARBA" id="ARBA00022428"/>
    </source>
</evidence>
<dbReference type="Pfam" id="PF02621">
    <property type="entry name" value="VitK2_biosynth"/>
    <property type="match status" value="1"/>
</dbReference>
<dbReference type="EMBL" id="UGVL01000001">
    <property type="protein sequence ID" value="SUE34700.1"/>
    <property type="molecule type" value="Genomic_DNA"/>
</dbReference>
<dbReference type="Proteomes" id="UP000255233">
    <property type="component" value="Unassembled WGS sequence"/>
</dbReference>
<evidence type="ECO:0000256" key="4">
    <source>
        <dbReference type="HAMAP-Rule" id="MF_00996"/>
    </source>
</evidence>
<dbReference type="PANTHER" id="PTHR37167:SF1">
    <property type="entry name" value="1,4-DIHYDROXY-6-NAPHTOATE SYNTHASE"/>
    <property type="match status" value="1"/>
</dbReference>
<name>A0A379MUY8_9BACT</name>
<feature type="active site" description="Proton acceptor" evidence="4">
    <location>
        <position position="148"/>
    </location>
</feature>
<dbReference type="InterPro" id="IPR030869">
    <property type="entry name" value="MqnD"/>
</dbReference>
<dbReference type="OrthoDB" id="9809439at2"/>
<dbReference type="InterPro" id="IPR003773">
    <property type="entry name" value="Menaquinone_biosynth"/>
</dbReference>
<dbReference type="SUPFAM" id="SSF53850">
    <property type="entry name" value="Periplasmic binding protein-like II"/>
    <property type="match status" value="1"/>
</dbReference>
<gene>
    <name evidence="4" type="primary">mqnD</name>
    <name evidence="5" type="ORF">NCTC11190_01933</name>
</gene>
<dbReference type="STRING" id="880526.GCA_000427365_01885"/>
<dbReference type="AlphaFoldDB" id="A0A379MUY8"/>
<comment type="similarity">
    <text evidence="4">Belongs to the MqnA/MqnD family. MqnD subfamily.</text>
</comment>
<dbReference type="GO" id="GO:0016830">
    <property type="term" value="F:carbon-carbon lyase activity"/>
    <property type="evidence" value="ECO:0007669"/>
    <property type="project" value="UniProtKB-UniRule"/>
</dbReference>
<reference evidence="5 6" key="1">
    <citation type="submission" date="2018-06" db="EMBL/GenBank/DDBJ databases">
        <authorList>
            <consortium name="Pathogen Informatics"/>
            <person name="Doyle S."/>
        </authorList>
    </citation>
    <scope>NUCLEOTIDE SEQUENCE [LARGE SCALE GENOMIC DNA]</scope>
    <source>
        <strain evidence="5 6">NCTC11190</strain>
    </source>
</reference>
<comment type="function">
    <text evidence="4">Catalyzes the conversion of cyclic dehypoxanthine futalosine (cyclic DHFL) into 1,4-dihydroxy-6-naphthoate, a step in the biosynthesis of menaquinone (MK, vitamin K2).</text>
</comment>
<keyword evidence="3 4" id="KW-0456">Lyase</keyword>
<feature type="binding site" evidence="4">
    <location>
        <begin position="55"/>
        <end position="57"/>
    </location>
    <ligand>
        <name>substrate</name>
    </ligand>
</feature>
<dbReference type="PANTHER" id="PTHR37167">
    <property type="entry name" value="1,4-DIHYDROXY-6-NAPHTOATE SYNTHASE"/>
    <property type="match status" value="1"/>
</dbReference>
<organism evidence="5 6">
    <name type="scientific">Rikenella microfusus</name>
    <dbReference type="NCBI Taxonomy" id="28139"/>
    <lineage>
        <taxon>Bacteria</taxon>
        <taxon>Pseudomonadati</taxon>
        <taxon>Bacteroidota</taxon>
        <taxon>Bacteroidia</taxon>
        <taxon>Bacteroidales</taxon>
        <taxon>Rikenellaceae</taxon>
        <taxon>Rikenella</taxon>
    </lineage>
</organism>
<dbReference type="CDD" id="cd13635">
    <property type="entry name" value="PBP2_Ttha1568_Mqnd"/>
    <property type="match status" value="1"/>
</dbReference>
<evidence type="ECO:0000256" key="3">
    <source>
        <dbReference type="ARBA" id="ARBA00023239"/>
    </source>
</evidence>
<sequence>MKLHISPCPNDTFTFHAMIHGLVDTEGLTFDPVFDDIDALNGAAVRRPEDEEVVKISYAALPQAAGAFRLLDSGSALGHGNGPLLVCKHKIYPDELSDALIGIPGEMTTANRLLSIVYPEARRKKTCLFSEIAPAVADGELDAGVLIHEGRFTYASLGLRLIADLGQEWETLTGLPIPLGGILLNRKYPAETAEQVSRIIRRSIEYARRHPEASAGYVKAHAQELEPEVRQKHISYFVNDYSLSLGEEGRRAVERLTGLAEAEWR</sequence>
<comment type="catalytic activity">
    <reaction evidence="4">
        <text>cyclic dehypoxanthinylfutalosinate = 1,4-dihydroxy-6-naphthoate + dihydroxyacetone</text>
        <dbReference type="Rhea" id="RHEA:33087"/>
        <dbReference type="ChEBI" id="CHEBI:16016"/>
        <dbReference type="ChEBI" id="CHEBI:64254"/>
        <dbReference type="ChEBI" id="CHEBI:64270"/>
        <dbReference type="EC" id="4.1.99.29"/>
    </reaction>
</comment>
<keyword evidence="2 4" id="KW-0474">Menaquinone biosynthesis</keyword>
<dbReference type="RefSeq" id="WP_027291475.1">
    <property type="nucleotide sequence ID" value="NZ_UGVL01000001.1"/>
</dbReference>
<protein>
    <recommendedName>
        <fullName evidence="4">1,4-dihydroxy-6-naphtoate synthase</fullName>
        <ecNumber evidence="4">4.1.99.29</ecNumber>
    </recommendedName>
    <alternativeName>
        <fullName evidence="4">Menaquinone biosynthetic enzyme MqnD</fullName>
    </alternativeName>
</protein>
<keyword evidence="6" id="KW-1185">Reference proteome</keyword>